<reference evidence="1 2" key="1">
    <citation type="submission" date="2017-11" db="EMBL/GenBank/DDBJ databases">
        <title>De-novo sequencing of pomegranate (Punica granatum L.) genome.</title>
        <authorList>
            <person name="Akparov Z."/>
            <person name="Amiraslanov A."/>
            <person name="Hajiyeva S."/>
            <person name="Abbasov M."/>
            <person name="Kaur K."/>
            <person name="Hamwieh A."/>
            <person name="Solovyev V."/>
            <person name="Salamov A."/>
            <person name="Braich B."/>
            <person name="Kosarev P."/>
            <person name="Mahmoud A."/>
            <person name="Hajiyev E."/>
            <person name="Babayeva S."/>
            <person name="Izzatullayeva V."/>
            <person name="Mammadov A."/>
            <person name="Mammadov A."/>
            <person name="Sharifova S."/>
            <person name="Ojaghi J."/>
            <person name="Eynullazada K."/>
            <person name="Bayramov B."/>
            <person name="Abdulazimova A."/>
            <person name="Shahmuradov I."/>
        </authorList>
    </citation>
    <scope>NUCLEOTIDE SEQUENCE [LARGE SCALE GENOMIC DNA]</scope>
    <source>
        <strain evidence="2">cv. AG2017</strain>
        <tissue evidence="1">Leaf</tissue>
    </source>
</reference>
<accession>A0A2I0K9C9</accession>
<gene>
    <name evidence="1" type="ORF">CRG98_014459</name>
</gene>
<name>A0A2I0K9C9_PUNGR</name>
<proteinExistence type="predicted"/>
<organism evidence="1 2">
    <name type="scientific">Punica granatum</name>
    <name type="common">Pomegranate</name>
    <dbReference type="NCBI Taxonomy" id="22663"/>
    <lineage>
        <taxon>Eukaryota</taxon>
        <taxon>Viridiplantae</taxon>
        <taxon>Streptophyta</taxon>
        <taxon>Embryophyta</taxon>
        <taxon>Tracheophyta</taxon>
        <taxon>Spermatophyta</taxon>
        <taxon>Magnoliopsida</taxon>
        <taxon>eudicotyledons</taxon>
        <taxon>Gunneridae</taxon>
        <taxon>Pentapetalae</taxon>
        <taxon>rosids</taxon>
        <taxon>malvids</taxon>
        <taxon>Myrtales</taxon>
        <taxon>Lythraceae</taxon>
        <taxon>Punica</taxon>
    </lineage>
</organism>
<comment type="caution">
    <text evidence="1">The sequence shown here is derived from an EMBL/GenBank/DDBJ whole genome shotgun (WGS) entry which is preliminary data.</text>
</comment>
<dbReference type="EMBL" id="PGOL01000769">
    <property type="protein sequence ID" value="PKI65145.1"/>
    <property type="molecule type" value="Genomic_DNA"/>
</dbReference>
<protein>
    <submittedName>
        <fullName evidence="1">Uncharacterized protein</fullName>
    </submittedName>
</protein>
<dbReference type="AlphaFoldDB" id="A0A2I0K9C9"/>
<sequence length="129" mass="13992">MEKIASQEEAWEGVNEGRDMGWESSSGWIGRADSCLQITEMLTANEDLMIARARTIAPVPSNHIIAGRDCICGGTAQYISFLKGNESMGWPATPIISADYLRIQPIPTNECSGDSSKVRLTTLTVPSCL</sequence>
<evidence type="ECO:0000313" key="1">
    <source>
        <dbReference type="EMBL" id="PKI65145.1"/>
    </source>
</evidence>
<evidence type="ECO:0000313" key="2">
    <source>
        <dbReference type="Proteomes" id="UP000233551"/>
    </source>
</evidence>
<keyword evidence="2" id="KW-1185">Reference proteome</keyword>
<dbReference type="Proteomes" id="UP000233551">
    <property type="component" value="Unassembled WGS sequence"/>
</dbReference>